<sequence length="382" mass="41112">MEDIRLVRPEEHAAAAKLADLVFRDADHKSMGDAYPNAFSPSLSQSYGVFVDGDIVSFVGFVPAVIRIGEAELNVYSIGAVCTHPDYRGKGYISIILDRIREHALKAEAPVILVSGSRSLYLRFGCRVFGDATSFVIDRQAADKLTGEAQLAGAKLRPMAETDWFRLKRLAEKREVRYEMSVWDIASLIHAAPTASNGKLDHRVWVAERDGQAEAFAVISVPGAVKPKGSPALIEWAGDPALAAALIAHGATEGGVESIRAVVPRQEAAFAETLRQAGCASSEGKLSGTAAVIDSRMLLKQLAPYLNSVYSGAYGKLRFDMAGPDTYIVEADGRVLELSCDSFVKLVFDRGGAEEAAGGETPDSLRTLFPIPFPYTAGLNYV</sequence>
<gene>
    <name evidence="2" type="ORF">D7M11_09150</name>
</gene>
<dbReference type="OrthoDB" id="5291446at2"/>
<protein>
    <submittedName>
        <fullName evidence="2">GNAT family N-acetyltransferase</fullName>
    </submittedName>
</protein>
<accession>A0A3B0CHQ4</accession>
<evidence type="ECO:0000313" key="3">
    <source>
        <dbReference type="Proteomes" id="UP000282311"/>
    </source>
</evidence>
<dbReference type="GO" id="GO:0016747">
    <property type="term" value="F:acyltransferase activity, transferring groups other than amino-acyl groups"/>
    <property type="evidence" value="ECO:0007669"/>
    <property type="project" value="InterPro"/>
</dbReference>
<dbReference type="Proteomes" id="UP000282311">
    <property type="component" value="Unassembled WGS sequence"/>
</dbReference>
<name>A0A3B0CHQ4_9BACL</name>
<keyword evidence="2" id="KW-0808">Transferase</keyword>
<dbReference type="RefSeq" id="WP_120746897.1">
    <property type="nucleotide sequence ID" value="NZ_RBAH01000005.1"/>
</dbReference>
<reference evidence="2 3" key="1">
    <citation type="journal article" date="2007" name="Int. J. Syst. Evol. Microbiol.">
        <title>Paenibacillus ginsengarvi sp. nov., isolated from soil from ginseng cultivation.</title>
        <authorList>
            <person name="Yoon M.H."/>
            <person name="Ten L.N."/>
            <person name="Im W.T."/>
        </authorList>
    </citation>
    <scope>NUCLEOTIDE SEQUENCE [LARGE SCALE GENOMIC DNA]</scope>
    <source>
        <strain evidence="2 3">KCTC 13059</strain>
    </source>
</reference>
<comment type="caution">
    <text evidence="2">The sequence shown here is derived from an EMBL/GenBank/DDBJ whole genome shotgun (WGS) entry which is preliminary data.</text>
</comment>
<organism evidence="2 3">
    <name type="scientific">Paenibacillus ginsengarvi</name>
    <dbReference type="NCBI Taxonomy" id="400777"/>
    <lineage>
        <taxon>Bacteria</taxon>
        <taxon>Bacillati</taxon>
        <taxon>Bacillota</taxon>
        <taxon>Bacilli</taxon>
        <taxon>Bacillales</taxon>
        <taxon>Paenibacillaceae</taxon>
        <taxon>Paenibacillus</taxon>
    </lineage>
</organism>
<dbReference type="CDD" id="cd04301">
    <property type="entry name" value="NAT_SF"/>
    <property type="match status" value="1"/>
</dbReference>
<feature type="domain" description="N-acetyltransferase" evidence="1">
    <location>
        <begin position="2"/>
        <end position="148"/>
    </location>
</feature>
<evidence type="ECO:0000313" key="2">
    <source>
        <dbReference type="EMBL" id="RKN85245.1"/>
    </source>
</evidence>
<dbReference type="EMBL" id="RBAH01000005">
    <property type="protein sequence ID" value="RKN85245.1"/>
    <property type="molecule type" value="Genomic_DNA"/>
</dbReference>
<proteinExistence type="predicted"/>
<dbReference type="AlphaFoldDB" id="A0A3B0CHQ4"/>
<dbReference type="InterPro" id="IPR000182">
    <property type="entry name" value="GNAT_dom"/>
</dbReference>
<evidence type="ECO:0000259" key="1">
    <source>
        <dbReference type="PROSITE" id="PS51186"/>
    </source>
</evidence>
<dbReference type="SUPFAM" id="SSF55729">
    <property type="entry name" value="Acyl-CoA N-acyltransferases (Nat)"/>
    <property type="match status" value="1"/>
</dbReference>
<keyword evidence="3" id="KW-1185">Reference proteome</keyword>
<dbReference type="PROSITE" id="PS51186">
    <property type="entry name" value="GNAT"/>
    <property type="match status" value="1"/>
</dbReference>
<dbReference type="InterPro" id="IPR016181">
    <property type="entry name" value="Acyl_CoA_acyltransferase"/>
</dbReference>
<dbReference type="Gene3D" id="3.40.630.30">
    <property type="match status" value="1"/>
</dbReference>
<dbReference type="Pfam" id="PF13527">
    <property type="entry name" value="Acetyltransf_9"/>
    <property type="match status" value="1"/>
</dbReference>